<dbReference type="InParanoid" id="A0A0D0ANP7"/>
<name>A0A0D0ANP7_9AGAM</name>
<dbReference type="Proteomes" id="UP000054485">
    <property type="component" value="Unassembled WGS sequence"/>
</dbReference>
<proteinExistence type="predicted"/>
<protein>
    <submittedName>
        <fullName evidence="1">Uncharacterized protein</fullName>
    </submittedName>
</protein>
<dbReference type="HOGENOM" id="CLU_3088880_0_0_1"/>
<evidence type="ECO:0000313" key="1">
    <source>
        <dbReference type="EMBL" id="KIK35932.1"/>
    </source>
</evidence>
<sequence length="52" mass="5872">MIDYMMVHIRPAITPIPSRHVPRSLVPSRTLALPFDDPFHTSFEANPLKSGN</sequence>
<gene>
    <name evidence="1" type="ORF">CY34DRAFT_811754</name>
</gene>
<evidence type="ECO:0000313" key="2">
    <source>
        <dbReference type="Proteomes" id="UP000054485"/>
    </source>
</evidence>
<reference evidence="2" key="2">
    <citation type="submission" date="2015-01" db="EMBL/GenBank/DDBJ databases">
        <title>Evolutionary Origins and Diversification of the Mycorrhizal Mutualists.</title>
        <authorList>
            <consortium name="DOE Joint Genome Institute"/>
            <consortium name="Mycorrhizal Genomics Consortium"/>
            <person name="Kohler A."/>
            <person name="Kuo A."/>
            <person name="Nagy L.G."/>
            <person name="Floudas D."/>
            <person name="Copeland A."/>
            <person name="Barry K.W."/>
            <person name="Cichocki N."/>
            <person name="Veneault-Fourrey C."/>
            <person name="LaButti K."/>
            <person name="Lindquist E.A."/>
            <person name="Lipzen A."/>
            <person name="Lundell T."/>
            <person name="Morin E."/>
            <person name="Murat C."/>
            <person name="Riley R."/>
            <person name="Ohm R."/>
            <person name="Sun H."/>
            <person name="Tunlid A."/>
            <person name="Henrissat B."/>
            <person name="Grigoriev I.V."/>
            <person name="Hibbett D.S."/>
            <person name="Martin F."/>
        </authorList>
    </citation>
    <scope>NUCLEOTIDE SEQUENCE [LARGE SCALE GENOMIC DNA]</scope>
    <source>
        <strain evidence="2">UH-Slu-Lm8-n1</strain>
    </source>
</reference>
<keyword evidence="2" id="KW-1185">Reference proteome</keyword>
<dbReference type="AlphaFoldDB" id="A0A0D0ANP7"/>
<accession>A0A0D0ANP7</accession>
<reference evidence="1 2" key="1">
    <citation type="submission" date="2014-04" db="EMBL/GenBank/DDBJ databases">
        <authorList>
            <consortium name="DOE Joint Genome Institute"/>
            <person name="Kuo A."/>
            <person name="Ruytinx J."/>
            <person name="Rineau F."/>
            <person name="Colpaert J."/>
            <person name="Kohler A."/>
            <person name="Nagy L.G."/>
            <person name="Floudas D."/>
            <person name="Copeland A."/>
            <person name="Barry K.W."/>
            <person name="Cichocki N."/>
            <person name="Veneault-Fourrey C."/>
            <person name="LaButti K."/>
            <person name="Lindquist E.A."/>
            <person name="Lipzen A."/>
            <person name="Lundell T."/>
            <person name="Morin E."/>
            <person name="Murat C."/>
            <person name="Sun H."/>
            <person name="Tunlid A."/>
            <person name="Henrissat B."/>
            <person name="Grigoriev I.V."/>
            <person name="Hibbett D.S."/>
            <person name="Martin F."/>
            <person name="Nordberg H.P."/>
            <person name="Cantor M.N."/>
            <person name="Hua S.X."/>
        </authorList>
    </citation>
    <scope>NUCLEOTIDE SEQUENCE [LARGE SCALE GENOMIC DNA]</scope>
    <source>
        <strain evidence="1 2">UH-Slu-Lm8-n1</strain>
    </source>
</reference>
<dbReference type="EMBL" id="KN835576">
    <property type="protein sequence ID" value="KIK35932.1"/>
    <property type="molecule type" value="Genomic_DNA"/>
</dbReference>
<organism evidence="1 2">
    <name type="scientific">Suillus luteus UH-Slu-Lm8-n1</name>
    <dbReference type="NCBI Taxonomy" id="930992"/>
    <lineage>
        <taxon>Eukaryota</taxon>
        <taxon>Fungi</taxon>
        <taxon>Dikarya</taxon>
        <taxon>Basidiomycota</taxon>
        <taxon>Agaricomycotina</taxon>
        <taxon>Agaricomycetes</taxon>
        <taxon>Agaricomycetidae</taxon>
        <taxon>Boletales</taxon>
        <taxon>Suillineae</taxon>
        <taxon>Suillaceae</taxon>
        <taxon>Suillus</taxon>
    </lineage>
</organism>